<accession>G7YA79</accession>
<protein>
    <submittedName>
        <fullName evidence="1">Uncharacterized protein</fullName>
    </submittedName>
</protein>
<evidence type="ECO:0000313" key="1">
    <source>
        <dbReference type="EMBL" id="GAA49863.1"/>
    </source>
</evidence>
<organism evidence="1 2">
    <name type="scientific">Clonorchis sinensis</name>
    <name type="common">Chinese liver fluke</name>
    <dbReference type="NCBI Taxonomy" id="79923"/>
    <lineage>
        <taxon>Eukaryota</taxon>
        <taxon>Metazoa</taxon>
        <taxon>Spiralia</taxon>
        <taxon>Lophotrochozoa</taxon>
        <taxon>Platyhelminthes</taxon>
        <taxon>Trematoda</taxon>
        <taxon>Digenea</taxon>
        <taxon>Opisthorchiida</taxon>
        <taxon>Opisthorchiata</taxon>
        <taxon>Opisthorchiidae</taxon>
        <taxon>Clonorchis</taxon>
    </lineage>
</organism>
<reference evidence="1" key="1">
    <citation type="journal article" date="2011" name="Genome Biol.">
        <title>The draft genome of the carcinogenic human liver fluke Clonorchis sinensis.</title>
        <authorList>
            <person name="Wang X."/>
            <person name="Chen W."/>
            <person name="Huang Y."/>
            <person name="Sun J."/>
            <person name="Men J."/>
            <person name="Liu H."/>
            <person name="Luo F."/>
            <person name="Guo L."/>
            <person name="Lv X."/>
            <person name="Deng C."/>
            <person name="Zhou C."/>
            <person name="Fan Y."/>
            <person name="Li X."/>
            <person name="Huang L."/>
            <person name="Hu Y."/>
            <person name="Liang C."/>
            <person name="Hu X."/>
            <person name="Xu J."/>
            <person name="Yu X."/>
        </authorList>
    </citation>
    <scope>NUCLEOTIDE SEQUENCE [LARGE SCALE GENOMIC DNA]</scope>
    <source>
        <strain evidence="1">Henan</strain>
    </source>
</reference>
<evidence type="ECO:0000313" key="2">
    <source>
        <dbReference type="Proteomes" id="UP000008909"/>
    </source>
</evidence>
<dbReference type="Proteomes" id="UP000008909">
    <property type="component" value="Unassembled WGS sequence"/>
</dbReference>
<proteinExistence type="predicted"/>
<reference key="2">
    <citation type="submission" date="2011-10" db="EMBL/GenBank/DDBJ databases">
        <title>The genome and transcriptome sequence of Clonorchis sinensis provide insights into the carcinogenic liver fluke.</title>
        <authorList>
            <person name="Wang X."/>
            <person name="Huang Y."/>
            <person name="Chen W."/>
            <person name="Liu H."/>
            <person name="Guo L."/>
            <person name="Chen Y."/>
            <person name="Luo F."/>
            <person name="Zhou W."/>
            <person name="Sun J."/>
            <person name="Mao Q."/>
            <person name="Liang P."/>
            <person name="Zhou C."/>
            <person name="Tian Y."/>
            <person name="Men J."/>
            <person name="Lv X."/>
            <person name="Huang L."/>
            <person name="Zhou J."/>
            <person name="Hu Y."/>
            <person name="Li R."/>
            <person name="Zhang F."/>
            <person name="Lei H."/>
            <person name="Li X."/>
            <person name="Hu X."/>
            <person name="Liang C."/>
            <person name="Xu J."/>
            <person name="Wu Z."/>
            <person name="Yu X."/>
        </authorList>
    </citation>
    <scope>NUCLEOTIDE SEQUENCE</scope>
    <source>
        <strain>Henan</strain>
    </source>
</reference>
<gene>
    <name evidence="1" type="ORF">CLF_103692</name>
</gene>
<sequence length="212" mass="24734">MASEERLCGRLQVFDHRYPRSIAGFGKRRRFNKELNGDKRFADLAEMHLQIGIAESRRLLTISTYCGPFHYTKLLVDVKANVDSLNPRYEFELDIPKQFYNGKSGDSENFHVSNKLTDHAARETTSQVPFHEREYVWATNIRSEMLQEDSWIELIWPHRAGVVRFVQELTNFLLREHEAHTGMEKSRLANYIRLLYPPTADRLACYGVAKKA</sequence>
<dbReference type="AlphaFoldDB" id="G7YA79"/>
<dbReference type="EMBL" id="DF142991">
    <property type="protein sequence ID" value="GAA49863.1"/>
    <property type="molecule type" value="Genomic_DNA"/>
</dbReference>
<keyword evidence="2" id="KW-1185">Reference proteome</keyword>
<name>G7YA79_CLOSI</name>